<dbReference type="Gene3D" id="1.10.287.1060">
    <property type="entry name" value="ESAT-6-like"/>
    <property type="match status" value="1"/>
</dbReference>
<protein>
    <recommendedName>
        <fullName evidence="4">WXG100 family type VII secretion target</fullName>
    </recommendedName>
</protein>
<keyword evidence="3" id="KW-1185">Reference proteome</keyword>
<dbReference type="Proteomes" id="UP000663791">
    <property type="component" value="Unassembled WGS sequence"/>
</dbReference>
<accession>A0A939BUL3</accession>
<evidence type="ECO:0000313" key="2">
    <source>
        <dbReference type="EMBL" id="MBM9458622.1"/>
    </source>
</evidence>
<feature type="coiled-coil region" evidence="1">
    <location>
        <begin position="71"/>
        <end position="98"/>
    </location>
</feature>
<evidence type="ECO:0000313" key="3">
    <source>
        <dbReference type="Proteomes" id="UP000663791"/>
    </source>
</evidence>
<organism evidence="2 3">
    <name type="scientific">Nocardioides faecalis</name>
    <dbReference type="NCBI Taxonomy" id="2803858"/>
    <lineage>
        <taxon>Bacteria</taxon>
        <taxon>Bacillati</taxon>
        <taxon>Actinomycetota</taxon>
        <taxon>Actinomycetes</taxon>
        <taxon>Propionibacteriales</taxon>
        <taxon>Nocardioidaceae</taxon>
        <taxon>Nocardioides</taxon>
    </lineage>
</organism>
<dbReference type="SUPFAM" id="SSF140453">
    <property type="entry name" value="EsxAB dimer-like"/>
    <property type="match status" value="1"/>
</dbReference>
<evidence type="ECO:0008006" key="4">
    <source>
        <dbReference type="Google" id="ProtNLM"/>
    </source>
</evidence>
<proteinExistence type="predicted"/>
<sequence>MYGDTETVRRRAGQLRDQGADVRALAEELVARVEAVGWSGRAAEAMAQRVAERAGHLRHVAEAHTGAADALSDHAAAVDSLREEIARIETRAEALVADARARVGAITERNARLAEAGGDAPAVEPDPTDTALLAFVPPPPGHRDWLHVELPGLER</sequence>
<gene>
    <name evidence="2" type="ORF">JK386_01770</name>
</gene>
<reference evidence="2" key="1">
    <citation type="submission" date="2021-01" db="EMBL/GenBank/DDBJ databases">
        <title>Novel species in genus Nocardioides.</title>
        <authorList>
            <person name="Zhang G."/>
        </authorList>
    </citation>
    <scope>NUCLEOTIDE SEQUENCE</scope>
    <source>
        <strain evidence="2">Zg-536</strain>
    </source>
</reference>
<dbReference type="RefSeq" id="WP_205289908.1">
    <property type="nucleotide sequence ID" value="NZ_CP074406.1"/>
</dbReference>
<dbReference type="EMBL" id="JAERTX010000001">
    <property type="protein sequence ID" value="MBM9458622.1"/>
    <property type="molecule type" value="Genomic_DNA"/>
</dbReference>
<comment type="caution">
    <text evidence="2">The sequence shown here is derived from an EMBL/GenBank/DDBJ whole genome shotgun (WGS) entry which is preliminary data.</text>
</comment>
<evidence type="ECO:0000256" key="1">
    <source>
        <dbReference type="SAM" id="Coils"/>
    </source>
</evidence>
<keyword evidence="1" id="KW-0175">Coiled coil</keyword>
<dbReference type="InterPro" id="IPR036689">
    <property type="entry name" value="ESAT-6-like_sf"/>
</dbReference>
<dbReference type="AlphaFoldDB" id="A0A939BUL3"/>
<name>A0A939BUL3_9ACTN</name>